<evidence type="ECO:0000313" key="3">
    <source>
        <dbReference type="Proteomes" id="UP000499080"/>
    </source>
</evidence>
<gene>
    <name evidence="2" type="ORF">AVEN_1529_1</name>
</gene>
<dbReference type="EMBL" id="BGPR01000859">
    <property type="protein sequence ID" value="GBM38138.1"/>
    <property type="molecule type" value="Genomic_DNA"/>
</dbReference>
<dbReference type="AlphaFoldDB" id="A0A4Y2FBV4"/>
<accession>A0A4Y2FBV4</accession>
<sequence length="81" mass="9023">MNVNTFAAVGMTGCSLLPFSKAESVSARSPFPSTRMLQLSTRQSPYVKKKEVSPDEKLLENKPLIKKYNQHGHRSDSVNLT</sequence>
<keyword evidence="3" id="KW-1185">Reference proteome</keyword>
<proteinExistence type="predicted"/>
<reference evidence="2 3" key="1">
    <citation type="journal article" date="2019" name="Sci. Rep.">
        <title>Orb-weaving spider Araneus ventricosus genome elucidates the spidroin gene catalogue.</title>
        <authorList>
            <person name="Kono N."/>
            <person name="Nakamura H."/>
            <person name="Ohtoshi R."/>
            <person name="Moran D.A.P."/>
            <person name="Shinohara A."/>
            <person name="Yoshida Y."/>
            <person name="Fujiwara M."/>
            <person name="Mori M."/>
            <person name="Tomita M."/>
            <person name="Arakawa K."/>
        </authorList>
    </citation>
    <scope>NUCLEOTIDE SEQUENCE [LARGE SCALE GENOMIC DNA]</scope>
</reference>
<protein>
    <submittedName>
        <fullName evidence="2">Uncharacterized protein</fullName>
    </submittedName>
</protein>
<organism evidence="2 3">
    <name type="scientific">Araneus ventricosus</name>
    <name type="common">Orbweaver spider</name>
    <name type="synonym">Epeira ventricosa</name>
    <dbReference type="NCBI Taxonomy" id="182803"/>
    <lineage>
        <taxon>Eukaryota</taxon>
        <taxon>Metazoa</taxon>
        <taxon>Ecdysozoa</taxon>
        <taxon>Arthropoda</taxon>
        <taxon>Chelicerata</taxon>
        <taxon>Arachnida</taxon>
        <taxon>Araneae</taxon>
        <taxon>Araneomorphae</taxon>
        <taxon>Entelegynae</taxon>
        <taxon>Araneoidea</taxon>
        <taxon>Araneidae</taxon>
        <taxon>Araneus</taxon>
    </lineage>
</organism>
<evidence type="ECO:0000313" key="2">
    <source>
        <dbReference type="EMBL" id="GBM38138.1"/>
    </source>
</evidence>
<name>A0A4Y2FBV4_ARAVE</name>
<evidence type="ECO:0000256" key="1">
    <source>
        <dbReference type="SAM" id="MobiDB-lite"/>
    </source>
</evidence>
<comment type="caution">
    <text evidence="2">The sequence shown here is derived from an EMBL/GenBank/DDBJ whole genome shotgun (WGS) entry which is preliminary data.</text>
</comment>
<feature type="region of interest" description="Disordered" evidence="1">
    <location>
        <begin position="60"/>
        <end position="81"/>
    </location>
</feature>
<dbReference type="Proteomes" id="UP000499080">
    <property type="component" value="Unassembled WGS sequence"/>
</dbReference>